<dbReference type="Proteomes" id="UP001412239">
    <property type="component" value="Unassembled WGS sequence"/>
</dbReference>
<dbReference type="Pfam" id="PF11951">
    <property type="entry name" value="Fungal_trans_2"/>
    <property type="match status" value="1"/>
</dbReference>
<dbReference type="SUPFAM" id="SSF57701">
    <property type="entry name" value="Zn2/Cys6 DNA-binding domain"/>
    <property type="match status" value="1"/>
</dbReference>
<evidence type="ECO:0000313" key="4">
    <source>
        <dbReference type="EMBL" id="CUS10031.1"/>
    </source>
</evidence>
<keyword evidence="5" id="KW-1185">Reference proteome</keyword>
<name>A0A292PTA2_9PEZI</name>
<evidence type="ECO:0000259" key="3">
    <source>
        <dbReference type="PROSITE" id="PS50048"/>
    </source>
</evidence>
<dbReference type="Pfam" id="PF00172">
    <property type="entry name" value="Zn_clus"/>
    <property type="match status" value="1"/>
</dbReference>
<dbReference type="GO" id="GO:0008270">
    <property type="term" value="F:zinc ion binding"/>
    <property type="evidence" value="ECO:0007669"/>
    <property type="project" value="InterPro"/>
</dbReference>
<dbReference type="InterPro" id="IPR053157">
    <property type="entry name" value="Sterol_Uptake_Regulator"/>
</dbReference>
<dbReference type="EMBL" id="LN891060">
    <property type="protein sequence ID" value="CUS10031.1"/>
    <property type="molecule type" value="Genomic_DNA"/>
</dbReference>
<dbReference type="PROSITE" id="PS00463">
    <property type="entry name" value="ZN2_CY6_FUNGAL_1"/>
    <property type="match status" value="1"/>
</dbReference>
<dbReference type="AlphaFoldDB" id="A0A292PTA2"/>
<dbReference type="InterPro" id="IPR021858">
    <property type="entry name" value="Fun_TF"/>
</dbReference>
<evidence type="ECO:0000313" key="5">
    <source>
        <dbReference type="Proteomes" id="UP001412239"/>
    </source>
</evidence>
<dbReference type="CDD" id="cd00067">
    <property type="entry name" value="GAL4"/>
    <property type="match status" value="1"/>
</dbReference>
<organism evidence="4 5">
    <name type="scientific">Tuber aestivum</name>
    <name type="common">summer truffle</name>
    <dbReference type="NCBI Taxonomy" id="59557"/>
    <lineage>
        <taxon>Eukaryota</taxon>
        <taxon>Fungi</taxon>
        <taxon>Dikarya</taxon>
        <taxon>Ascomycota</taxon>
        <taxon>Pezizomycotina</taxon>
        <taxon>Pezizomycetes</taxon>
        <taxon>Pezizales</taxon>
        <taxon>Tuberaceae</taxon>
        <taxon>Tuber</taxon>
    </lineage>
</organism>
<protein>
    <recommendedName>
        <fullName evidence="3">Zn(2)-C6 fungal-type domain-containing protein</fullName>
    </recommendedName>
</protein>
<dbReference type="InterPro" id="IPR036864">
    <property type="entry name" value="Zn2-C6_fun-type_DNA-bd_sf"/>
</dbReference>
<dbReference type="InterPro" id="IPR001138">
    <property type="entry name" value="Zn2Cys6_DnaBD"/>
</dbReference>
<dbReference type="PANTHER" id="PTHR47784:SF5">
    <property type="entry name" value="STEROL UPTAKE CONTROL PROTEIN 2"/>
    <property type="match status" value="1"/>
</dbReference>
<keyword evidence="1" id="KW-0539">Nucleus</keyword>
<reference evidence="4" key="1">
    <citation type="submission" date="2015-10" db="EMBL/GenBank/DDBJ databases">
        <authorList>
            <person name="Regsiter A."/>
            <person name="william w."/>
        </authorList>
    </citation>
    <scope>NUCLEOTIDE SEQUENCE</scope>
    <source>
        <strain evidence="4">Montdore</strain>
    </source>
</reference>
<sequence length="457" mass="50680">MPPKRRHTKSRNGCMTCRRRRVKCDEIRPICTNCTRRELDCMYAAYCPPGRPGISCARSSPSASSSSSPSSTCPPSQAVVPRPRALPLLLQCQTPASTKPRKSGSTSSSVVDPLTALAKQLDSILLGTQSKTPSPLPRISLSRKDLDNLSLLHHFTIETHRSLTNEGAVEVFRTKLPRIALQNELTMHALLAVTALHLSSTLEAPLAASRYQIIAAGHYDRALSSLRTAILERSQNGDAIFAASTMIAVHGIACQVSPSESNHVPRVVNWIPLLKGVYAILQEWGERVSQGELGPVIHQGATKPIEDGDFLTLPASLLDLALETPPTSSVAHDSDDGEVVDAVAAKVYRDVLGLLRVVWNHFWTTGHSIATSIQFLVLLPEEYIHYLRQDRPRALVIFCYFLCTLKKLDGYWWIKGSAQETFVKMERKLNIRWRERWLKWPKGIIMGDCEVIEEGPL</sequence>
<proteinExistence type="predicted"/>
<accession>A0A292PTA2</accession>
<evidence type="ECO:0000256" key="2">
    <source>
        <dbReference type="SAM" id="MobiDB-lite"/>
    </source>
</evidence>
<dbReference type="GO" id="GO:0001228">
    <property type="term" value="F:DNA-binding transcription activator activity, RNA polymerase II-specific"/>
    <property type="evidence" value="ECO:0007669"/>
    <property type="project" value="TreeGrafter"/>
</dbReference>
<evidence type="ECO:0000256" key="1">
    <source>
        <dbReference type="ARBA" id="ARBA00023242"/>
    </source>
</evidence>
<dbReference type="SMART" id="SM00066">
    <property type="entry name" value="GAL4"/>
    <property type="match status" value="1"/>
</dbReference>
<feature type="domain" description="Zn(2)-C6 fungal-type" evidence="3">
    <location>
        <begin position="13"/>
        <end position="43"/>
    </location>
</feature>
<gene>
    <name evidence="4" type="ORF">GSTUAT00005877001</name>
</gene>
<dbReference type="PANTHER" id="PTHR47784">
    <property type="entry name" value="STEROL UPTAKE CONTROL PROTEIN 2"/>
    <property type="match status" value="1"/>
</dbReference>
<feature type="region of interest" description="Disordered" evidence="2">
    <location>
        <begin position="58"/>
        <end position="79"/>
    </location>
</feature>
<dbReference type="PROSITE" id="PS50048">
    <property type="entry name" value="ZN2_CY6_FUNGAL_2"/>
    <property type="match status" value="1"/>
</dbReference>
<dbReference type="Gene3D" id="4.10.240.10">
    <property type="entry name" value="Zn(2)-C6 fungal-type DNA-binding domain"/>
    <property type="match status" value="1"/>
</dbReference>